<dbReference type="Pfam" id="PF13391">
    <property type="entry name" value="HNH_2"/>
    <property type="match status" value="1"/>
</dbReference>
<organism evidence="2">
    <name type="scientific">termite gut metagenome</name>
    <dbReference type="NCBI Taxonomy" id="433724"/>
    <lineage>
        <taxon>unclassified sequences</taxon>
        <taxon>metagenomes</taxon>
        <taxon>organismal metagenomes</taxon>
    </lineage>
</organism>
<accession>A0A5J4RG04</accession>
<dbReference type="InterPro" id="IPR003615">
    <property type="entry name" value="HNH_nuc"/>
</dbReference>
<feature type="domain" description="HNH nuclease" evidence="1">
    <location>
        <begin position="7"/>
        <end position="26"/>
    </location>
</feature>
<evidence type="ECO:0000259" key="1">
    <source>
        <dbReference type="Pfam" id="PF13391"/>
    </source>
</evidence>
<reference evidence="2" key="1">
    <citation type="submission" date="2019-03" db="EMBL/GenBank/DDBJ databases">
        <title>Single cell metagenomics reveals metabolic interactions within the superorganism composed of flagellate Streblomastix strix and complex community of Bacteroidetes bacteria on its surface.</title>
        <authorList>
            <person name="Treitli S.C."/>
            <person name="Kolisko M."/>
            <person name="Husnik F."/>
            <person name="Keeling P."/>
            <person name="Hampl V."/>
        </authorList>
    </citation>
    <scope>NUCLEOTIDE SEQUENCE</scope>
    <source>
        <strain evidence="2">STM</strain>
    </source>
</reference>
<sequence length="80" mass="9434">MTQKRPNRIALCPNLHRAFDRSLISISDDYTVVVNMNFVEKGKSIFNISQFDGHKIILQYSEKLYPDLDNISKHRREYGF</sequence>
<comment type="caution">
    <text evidence="2">The sequence shown here is derived from an EMBL/GenBank/DDBJ whole genome shotgun (WGS) entry which is preliminary data.</text>
</comment>
<protein>
    <recommendedName>
        <fullName evidence="1">HNH nuclease domain-containing protein</fullName>
    </recommendedName>
</protein>
<evidence type="ECO:0000313" key="2">
    <source>
        <dbReference type="EMBL" id="KAA6333006.1"/>
    </source>
</evidence>
<dbReference type="AlphaFoldDB" id="A0A5J4RG04"/>
<name>A0A5J4RG04_9ZZZZ</name>
<proteinExistence type="predicted"/>
<gene>
    <name evidence="2" type="ORF">EZS27_018541</name>
</gene>
<dbReference type="EMBL" id="SNRY01001167">
    <property type="protein sequence ID" value="KAA6333006.1"/>
    <property type="molecule type" value="Genomic_DNA"/>
</dbReference>